<evidence type="ECO:0000256" key="3">
    <source>
        <dbReference type="ARBA" id="ARBA00022475"/>
    </source>
</evidence>
<name>A0A934KIZ2_9BACT</name>
<keyword evidence="4 7" id="KW-0812">Transmembrane</keyword>
<keyword evidence="3" id="KW-1003">Cell membrane</keyword>
<dbReference type="Proteomes" id="UP000620075">
    <property type="component" value="Unassembled WGS sequence"/>
</dbReference>
<gene>
    <name evidence="9" type="ORF">JF888_14930</name>
</gene>
<keyword evidence="6 7" id="KW-0472">Membrane</keyword>
<dbReference type="PANTHER" id="PTHR42709">
    <property type="entry name" value="ALKALINE PHOSPHATASE LIKE PROTEIN"/>
    <property type="match status" value="1"/>
</dbReference>
<keyword evidence="5 7" id="KW-1133">Transmembrane helix</keyword>
<feature type="transmembrane region" description="Helical" evidence="7">
    <location>
        <begin position="208"/>
        <end position="227"/>
    </location>
</feature>
<feature type="domain" description="VTT" evidence="8">
    <location>
        <begin position="67"/>
        <end position="194"/>
    </location>
</feature>
<sequence>MLRRRLLPFGLPLGIALLVIAIALLEGDLPEAVRDITRAVRGFVNRAGPIASVALLYVEESGVPLPVPGDVYVIYLGHQAGFQLLKWLGAWLAVITAVTAGATNMYLISRRWGRRLVKGRLGVAIHLNPERLHKAEGWFQRWGALAIIFGRHVPGMRIPITVASGIFQVHYPTFAGSVAVSTAIWAGVWLFLGARYGGRVSTFLGHHAWTTPLFISVVVLLALYVGVRALRAKPEEAAEFSRD</sequence>
<evidence type="ECO:0000256" key="4">
    <source>
        <dbReference type="ARBA" id="ARBA00022692"/>
    </source>
</evidence>
<evidence type="ECO:0000256" key="2">
    <source>
        <dbReference type="ARBA" id="ARBA00010792"/>
    </source>
</evidence>
<evidence type="ECO:0000256" key="5">
    <source>
        <dbReference type="ARBA" id="ARBA00022989"/>
    </source>
</evidence>
<proteinExistence type="inferred from homology"/>
<comment type="subcellular location">
    <subcellularLocation>
        <location evidence="1">Cell membrane</location>
        <topology evidence="1">Multi-pass membrane protein</topology>
    </subcellularLocation>
</comment>
<feature type="transmembrane region" description="Helical" evidence="7">
    <location>
        <begin position="174"/>
        <end position="196"/>
    </location>
</feature>
<accession>A0A934KIZ2</accession>
<dbReference type="Pfam" id="PF09335">
    <property type="entry name" value="VTT_dom"/>
    <property type="match status" value="1"/>
</dbReference>
<evidence type="ECO:0000256" key="6">
    <source>
        <dbReference type="ARBA" id="ARBA00023136"/>
    </source>
</evidence>
<comment type="similarity">
    <text evidence="2">Belongs to the DedA family.</text>
</comment>
<dbReference type="GO" id="GO:0005886">
    <property type="term" value="C:plasma membrane"/>
    <property type="evidence" value="ECO:0007669"/>
    <property type="project" value="UniProtKB-SubCell"/>
</dbReference>
<feature type="transmembrane region" description="Helical" evidence="7">
    <location>
        <begin position="7"/>
        <end position="25"/>
    </location>
</feature>
<dbReference type="InterPro" id="IPR051311">
    <property type="entry name" value="DedA_domain"/>
</dbReference>
<dbReference type="PANTHER" id="PTHR42709:SF6">
    <property type="entry name" value="UNDECAPRENYL PHOSPHATE TRANSPORTER A"/>
    <property type="match status" value="1"/>
</dbReference>
<comment type="caution">
    <text evidence="9">The sequence shown here is derived from an EMBL/GenBank/DDBJ whole genome shotgun (WGS) entry which is preliminary data.</text>
</comment>
<reference evidence="9 10" key="1">
    <citation type="submission" date="2020-10" db="EMBL/GenBank/DDBJ databases">
        <title>Ca. Dormibacterota MAGs.</title>
        <authorList>
            <person name="Montgomery K."/>
        </authorList>
    </citation>
    <scope>NUCLEOTIDE SEQUENCE [LARGE SCALE GENOMIC DNA]</scope>
    <source>
        <strain evidence="9">SC8811_S16_3</strain>
    </source>
</reference>
<dbReference type="RefSeq" id="WP_338182139.1">
    <property type="nucleotide sequence ID" value="NZ_JAEKNQ010000058.1"/>
</dbReference>
<dbReference type="InterPro" id="IPR032816">
    <property type="entry name" value="VTT_dom"/>
</dbReference>
<organism evidence="9 10">
    <name type="scientific">Candidatus Dormiibacter inghamiae</name>
    <dbReference type="NCBI Taxonomy" id="3127013"/>
    <lineage>
        <taxon>Bacteria</taxon>
        <taxon>Bacillati</taxon>
        <taxon>Candidatus Dormiibacterota</taxon>
        <taxon>Candidatus Dormibacteria</taxon>
        <taxon>Candidatus Dormibacterales</taxon>
        <taxon>Candidatus Dormibacteraceae</taxon>
        <taxon>Candidatus Dormiibacter</taxon>
    </lineage>
</organism>
<evidence type="ECO:0000256" key="7">
    <source>
        <dbReference type="SAM" id="Phobius"/>
    </source>
</evidence>
<evidence type="ECO:0000256" key="1">
    <source>
        <dbReference type="ARBA" id="ARBA00004651"/>
    </source>
</evidence>
<evidence type="ECO:0000313" key="9">
    <source>
        <dbReference type="EMBL" id="MBJ7604456.1"/>
    </source>
</evidence>
<feature type="transmembrane region" description="Helical" evidence="7">
    <location>
        <begin position="88"/>
        <end position="108"/>
    </location>
</feature>
<evidence type="ECO:0000313" key="10">
    <source>
        <dbReference type="Proteomes" id="UP000620075"/>
    </source>
</evidence>
<dbReference type="AlphaFoldDB" id="A0A934KIZ2"/>
<evidence type="ECO:0000259" key="8">
    <source>
        <dbReference type="Pfam" id="PF09335"/>
    </source>
</evidence>
<dbReference type="EMBL" id="JAEKNQ010000058">
    <property type="protein sequence ID" value="MBJ7604456.1"/>
    <property type="molecule type" value="Genomic_DNA"/>
</dbReference>
<protein>
    <submittedName>
        <fullName evidence="9">DedA family protein</fullName>
    </submittedName>
</protein>